<dbReference type="InterPro" id="IPR000847">
    <property type="entry name" value="LysR_HTH_N"/>
</dbReference>
<name>B0TU96_SHEHH</name>
<keyword evidence="7" id="KW-1185">Reference proteome</keyword>
<evidence type="ECO:0000313" key="7">
    <source>
        <dbReference type="Proteomes" id="UP000001317"/>
    </source>
</evidence>
<dbReference type="InterPro" id="IPR050389">
    <property type="entry name" value="LysR-type_TF"/>
</dbReference>
<dbReference type="KEGG" id="shl:Shal_3666"/>
<dbReference type="InterPro" id="IPR036388">
    <property type="entry name" value="WH-like_DNA-bd_sf"/>
</dbReference>
<dbReference type="Pfam" id="PF03466">
    <property type="entry name" value="LysR_substrate"/>
    <property type="match status" value="1"/>
</dbReference>
<dbReference type="EMBL" id="CP000931">
    <property type="protein sequence ID" value="ABZ78207.1"/>
    <property type="molecule type" value="Genomic_DNA"/>
</dbReference>
<dbReference type="Gene3D" id="3.40.190.10">
    <property type="entry name" value="Periplasmic binding protein-like II"/>
    <property type="match status" value="2"/>
</dbReference>
<dbReference type="CDD" id="cd05466">
    <property type="entry name" value="PBP2_LTTR_substrate"/>
    <property type="match status" value="1"/>
</dbReference>
<evidence type="ECO:0000256" key="3">
    <source>
        <dbReference type="ARBA" id="ARBA00023125"/>
    </source>
</evidence>
<accession>B0TU96</accession>
<dbReference type="GO" id="GO:0003677">
    <property type="term" value="F:DNA binding"/>
    <property type="evidence" value="ECO:0007669"/>
    <property type="project" value="UniProtKB-KW"/>
</dbReference>
<organism evidence="6 7">
    <name type="scientific">Shewanella halifaxensis (strain HAW-EB4)</name>
    <dbReference type="NCBI Taxonomy" id="458817"/>
    <lineage>
        <taxon>Bacteria</taxon>
        <taxon>Pseudomonadati</taxon>
        <taxon>Pseudomonadota</taxon>
        <taxon>Gammaproteobacteria</taxon>
        <taxon>Alteromonadales</taxon>
        <taxon>Shewanellaceae</taxon>
        <taxon>Shewanella</taxon>
    </lineage>
</organism>
<dbReference type="Proteomes" id="UP000001317">
    <property type="component" value="Chromosome"/>
</dbReference>
<dbReference type="PROSITE" id="PS50931">
    <property type="entry name" value="HTH_LYSR"/>
    <property type="match status" value="1"/>
</dbReference>
<proteinExistence type="inferred from homology"/>
<dbReference type="eggNOG" id="COG0583">
    <property type="taxonomic scope" value="Bacteria"/>
</dbReference>
<evidence type="ECO:0000256" key="4">
    <source>
        <dbReference type="ARBA" id="ARBA00023163"/>
    </source>
</evidence>
<protein>
    <submittedName>
        <fullName evidence="6">Transcriptional regulator, LysR family</fullName>
    </submittedName>
</protein>
<feature type="domain" description="HTH lysR-type" evidence="5">
    <location>
        <begin position="11"/>
        <end position="64"/>
    </location>
</feature>
<evidence type="ECO:0000256" key="1">
    <source>
        <dbReference type="ARBA" id="ARBA00009437"/>
    </source>
</evidence>
<dbReference type="Gene3D" id="1.10.10.10">
    <property type="entry name" value="Winged helix-like DNA-binding domain superfamily/Winged helix DNA-binding domain"/>
    <property type="match status" value="1"/>
</dbReference>
<keyword evidence="2" id="KW-0805">Transcription regulation</keyword>
<dbReference type="SUPFAM" id="SSF46785">
    <property type="entry name" value="Winged helix' DNA-binding domain"/>
    <property type="match status" value="1"/>
</dbReference>
<comment type="similarity">
    <text evidence="1">Belongs to the LysR transcriptional regulatory family.</text>
</comment>
<dbReference type="GO" id="GO:0003700">
    <property type="term" value="F:DNA-binding transcription factor activity"/>
    <property type="evidence" value="ECO:0007669"/>
    <property type="project" value="InterPro"/>
</dbReference>
<dbReference type="RefSeq" id="WP_012278726.1">
    <property type="nucleotide sequence ID" value="NC_010334.1"/>
</dbReference>
<dbReference type="AlphaFoldDB" id="B0TU96"/>
<dbReference type="InterPro" id="IPR036390">
    <property type="entry name" value="WH_DNA-bd_sf"/>
</dbReference>
<gene>
    <name evidence="6" type="ordered locus">Shal_3666</name>
</gene>
<dbReference type="InterPro" id="IPR005119">
    <property type="entry name" value="LysR_subst-bd"/>
</dbReference>
<dbReference type="Pfam" id="PF00126">
    <property type="entry name" value="HTH_1"/>
    <property type="match status" value="1"/>
</dbReference>
<evidence type="ECO:0000256" key="2">
    <source>
        <dbReference type="ARBA" id="ARBA00023015"/>
    </source>
</evidence>
<dbReference type="HOGENOM" id="CLU_039613_39_1_6"/>
<dbReference type="STRING" id="458817.Shal_3666"/>
<sequence length="325" mass="36603">MSKLSVNSLFDIQVFVLLYESLNATAVSQTLGVPSSKISRSLKSLRHSLNAPLFIRKQQGFETSDLANDIYPKMKRIVELAKHCEKIQVGTDNLRTRKLVIACPPTLSLNLLNHLQARAHEEQDSFLFHIKPCTSNVAELIKQQHVDIAVTYGAYNTEQLTSSLIVTSSNYVLVAKQGHPLLSHQQPLGLDDIFDYPYISFSGNEINDVIDPLECYALDVERKLKLVVKVCFLADLMLQLEQSDAIALLSHMDAVEFLCQRGNIGALKLEKSLCESINQRSGCDHYYLTQMRKNTTSPSWIGEEIHRYIQANITSDSEGYNEDIK</sequence>
<keyword evidence="3" id="KW-0238">DNA-binding</keyword>
<dbReference type="SUPFAM" id="SSF53850">
    <property type="entry name" value="Periplasmic binding protein-like II"/>
    <property type="match status" value="1"/>
</dbReference>
<dbReference type="OrthoDB" id="6252594at2"/>
<evidence type="ECO:0000313" key="6">
    <source>
        <dbReference type="EMBL" id="ABZ78207.1"/>
    </source>
</evidence>
<dbReference type="PANTHER" id="PTHR30118">
    <property type="entry name" value="HTH-TYPE TRANSCRIPTIONAL REGULATOR LEUO-RELATED"/>
    <property type="match status" value="1"/>
</dbReference>
<reference evidence="6" key="1">
    <citation type="submission" date="2008-01" db="EMBL/GenBank/DDBJ databases">
        <title>Complete sequence of Shewanella halifaxensis HAW-EB4.</title>
        <authorList>
            <consortium name="US DOE Joint Genome Institute"/>
            <person name="Copeland A."/>
            <person name="Lucas S."/>
            <person name="Lapidus A."/>
            <person name="Glavina del Rio T."/>
            <person name="Dalin E."/>
            <person name="Tice H."/>
            <person name="Bruce D."/>
            <person name="Goodwin L."/>
            <person name="Pitluck S."/>
            <person name="Sims D."/>
            <person name="Brettin T."/>
            <person name="Detter J.C."/>
            <person name="Han C."/>
            <person name="Kuske C.R."/>
            <person name="Schmutz J."/>
            <person name="Larimer F."/>
            <person name="Land M."/>
            <person name="Hauser L."/>
            <person name="Kyrpides N."/>
            <person name="Kim E."/>
            <person name="Zhao J.-S."/>
            <person name="Richardson P."/>
        </authorList>
    </citation>
    <scope>NUCLEOTIDE SEQUENCE [LARGE SCALE GENOMIC DNA]</scope>
    <source>
        <strain evidence="6">HAW-EB4</strain>
    </source>
</reference>
<keyword evidence="4" id="KW-0804">Transcription</keyword>
<evidence type="ECO:0000259" key="5">
    <source>
        <dbReference type="PROSITE" id="PS50931"/>
    </source>
</evidence>
<dbReference type="PANTHER" id="PTHR30118:SF11">
    <property type="entry name" value="HTH-TYPE TRANSCRIPTIONAL REGULATOR YIDZ"/>
    <property type="match status" value="1"/>
</dbReference>